<feature type="compositionally biased region" description="Basic and acidic residues" evidence="4">
    <location>
        <begin position="805"/>
        <end position="821"/>
    </location>
</feature>
<dbReference type="Pfam" id="PF14905">
    <property type="entry name" value="OMP_b-brl_3"/>
    <property type="match status" value="1"/>
</dbReference>
<keyword evidence="3" id="KW-0998">Cell outer membrane</keyword>
<evidence type="ECO:0000256" key="1">
    <source>
        <dbReference type="ARBA" id="ARBA00004442"/>
    </source>
</evidence>
<name>A0A5C1HSP1_9SPHI</name>
<comment type="subcellular location">
    <subcellularLocation>
        <location evidence="1">Cell outer membrane</location>
    </subcellularLocation>
</comment>
<accession>A0A5C1HSP1</accession>
<evidence type="ECO:0000256" key="4">
    <source>
        <dbReference type="SAM" id="MobiDB-lite"/>
    </source>
</evidence>
<dbReference type="KEGG" id="mrub:DEO27_000590"/>
<dbReference type="SUPFAM" id="SSF49464">
    <property type="entry name" value="Carboxypeptidase regulatory domain-like"/>
    <property type="match status" value="1"/>
</dbReference>
<proteinExistence type="predicted"/>
<dbReference type="EMBL" id="CP043450">
    <property type="protein sequence ID" value="QEM08575.1"/>
    <property type="molecule type" value="Genomic_DNA"/>
</dbReference>
<keyword evidence="2" id="KW-0472">Membrane</keyword>
<dbReference type="InterPro" id="IPR041700">
    <property type="entry name" value="OMP_b-brl_3"/>
</dbReference>
<dbReference type="GO" id="GO:0009279">
    <property type="term" value="C:cell outer membrane"/>
    <property type="evidence" value="ECO:0007669"/>
    <property type="project" value="UniProtKB-SubCell"/>
</dbReference>
<dbReference type="SUPFAM" id="SSF56935">
    <property type="entry name" value="Porins"/>
    <property type="match status" value="1"/>
</dbReference>
<dbReference type="Pfam" id="PF13620">
    <property type="entry name" value="CarboxypepD_reg"/>
    <property type="match status" value="1"/>
</dbReference>
<dbReference type="OrthoDB" id="905812at2"/>
<reference evidence="7" key="1">
    <citation type="submission" date="2019-08" db="EMBL/GenBank/DDBJ databases">
        <title>Comparative genome analysis confer to the adaptation heavy metal polluted environment.</title>
        <authorList>
            <person name="Li Y."/>
        </authorList>
    </citation>
    <scope>NUCLEOTIDE SEQUENCE [LARGE SCALE GENOMIC DNA]</scope>
    <source>
        <strain evidence="7">P1</strain>
    </source>
</reference>
<dbReference type="Gene3D" id="2.170.130.10">
    <property type="entry name" value="TonB-dependent receptor, plug domain"/>
    <property type="match status" value="1"/>
</dbReference>
<dbReference type="InterPro" id="IPR037066">
    <property type="entry name" value="Plug_dom_sf"/>
</dbReference>
<evidence type="ECO:0000256" key="5">
    <source>
        <dbReference type="SAM" id="SignalP"/>
    </source>
</evidence>
<sequence length="821" mass="90414">MKTLSISLLFICLLQVVKAQVSGRVTTVNGQPLAYATVSLVKTADSSSVKSMLTTEQGSYNIAEVSAGNYRLKLSSIGYQTWFSSPFAISGSKEVKYLAVIVMKEDTRQLGEVVIRSRKPLYQQRSDGLVVNVENSVLTKGSTALQVLERSPGVAIDHRDNGISLNGKSGAEVMINGKLVRMPLAQVMNLLNGTSADNIEKIELLSTPPAGYDAEGSAGIINIVMKKSKKQGTNGSYSLTGGYGMGEKGTASINLNHNTQNVNLYGSYTFQHDRTYTDLFITGSQNMPFLGGDAEVEFYTKTKRVSNNHNANLGADIKLDSKTTLSGNVSYNNIHSPTYTYSNAGYNVLPDSLIRYIGHVNGRDGIDNVISSLSMERVLKEGEKVSMEGDYIHYNSDGPTVVNTSFINKHGEQVYANNSVSAQQQRGFANTTINVGVFKADYTNQLSSLLKLETGIKGTHTGSSSSSGIESFNNGIWERNMQTAANIYMKEDIGATYLSLNWQLAKGISLNTGARYEYSYTNMDNPQTGSNIVNRKLGKLFPTVLFTAKLGDRSELQLSYTKRIARPSYDDLASYFAYSDPTAVYTGNPFLKPTITNNIKLGYNYGDYSFSLLYSRDDNAIARYQLSESPDHDILFISPQNLSRQNFLSFQVNAPFKVGNWWEMTYSFVGGLRQFKENYTLNPLSKSYFGYSFNFNQLFKLPGSFSAEVSGQYNSLSYNGTTRVDGFGVINAGIKKELKNNGGSLQLAVADVLSSSQIHVRYGTLTREAFDIKSHVIVNTETRRFPVIKLTYTKSFGGTGSANRSKQENGSKEERNRLKNN</sequence>
<dbReference type="Gene3D" id="2.40.170.20">
    <property type="entry name" value="TonB-dependent receptor, beta-barrel domain"/>
    <property type="match status" value="1"/>
</dbReference>
<feature type="chain" id="PRO_5022900050" evidence="5">
    <location>
        <begin position="20"/>
        <end position="821"/>
    </location>
</feature>
<gene>
    <name evidence="7" type="ORF">DEO27_000590</name>
</gene>
<protein>
    <submittedName>
        <fullName evidence="7">TonB-dependent receptor</fullName>
    </submittedName>
</protein>
<organism evidence="7 8">
    <name type="scientific">Mucilaginibacter rubeus</name>
    <dbReference type="NCBI Taxonomy" id="2027860"/>
    <lineage>
        <taxon>Bacteria</taxon>
        <taxon>Pseudomonadati</taxon>
        <taxon>Bacteroidota</taxon>
        <taxon>Sphingobacteriia</taxon>
        <taxon>Sphingobacteriales</taxon>
        <taxon>Sphingobacteriaceae</taxon>
        <taxon>Mucilaginibacter</taxon>
    </lineage>
</organism>
<feature type="domain" description="Outer membrane protein beta-barrel" evidence="6">
    <location>
        <begin position="380"/>
        <end position="762"/>
    </location>
</feature>
<evidence type="ECO:0000313" key="8">
    <source>
        <dbReference type="Proteomes" id="UP000251402"/>
    </source>
</evidence>
<dbReference type="Gene3D" id="2.60.40.1120">
    <property type="entry name" value="Carboxypeptidase-like, regulatory domain"/>
    <property type="match status" value="1"/>
</dbReference>
<dbReference type="RefSeq" id="WP_112573490.1">
    <property type="nucleotide sequence ID" value="NZ_CP043450.1"/>
</dbReference>
<dbReference type="PANTHER" id="PTHR40980:SF4">
    <property type="entry name" value="TONB-DEPENDENT RECEPTOR-LIKE BETA-BARREL DOMAIN-CONTAINING PROTEIN"/>
    <property type="match status" value="1"/>
</dbReference>
<evidence type="ECO:0000256" key="3">
    <source>
        <dbReference type="ARBA" id="ARBA00023237"/>
    </source>
</evidence>
<keyword evidence="5" id="KW-0732">Signal</keyword>
<dbReference type="InterPro" id="IPR008969">
    <property type="entry name" value="CarboxyPept-like_regulatory"/>
</dbReference>
<evidence type="ECO:0000259" key="6">
    <source>
        <dbReference type="Pfam" id="PF14905"/>
    </source>
</evidence>
<dbReference type="PANTHER" id="PTHR40980">
    <property type="entry name" value="PLUG DOMAIN-CONTAINING PROTEIN"/>
    <property type="match status" value="1"/>
</dbReference>
<dbReference type="AlphaFoldDB" id="A0A5C1HSP1"/>
<evidence type="ECO:0000256" key="2">
    <source>
        <dbReference type="ARBA" id="ARBA00023136"/>
    </source>
</evidence>
<keyword evidence="7" id="KW-0675">Receptor</keyword>
<evidence type="ECO:0000313" key="7">
    <source>
        <dbReference type="EMBL" id="QEM08575.1"/>
    </source>
</evidence>
<feature type="signal peptide" evidence="5">
    <location>
        <begin position="1"/>
        <end position="19"/>
    </location>
</feature>
<feature type="region of interest" description="Disordered" evidence="4">
    <location>
        <begin position="799"/>
        <end position="821"/>
    </location>
</feature>
<keyword evidence="8" id="KW-1185">Reference proteome</keyword>
<dbReference type="InterPro" id="IPR036942">
    <property type="entry name" value="Beta-barrel_TonB_sf"/>
</dbReference>
<dbReference type="Proteomes" id="UP000251402">
    <property type="component" value="Chromosome"/>
</dbReference>